<dbReference type="RefSeq" id="WP_111928891.1">
    <property type="nucleotide sequence ID" value="NZ_CADFFP010000004.1"/>
</dbReference>
<evidence type="ECO:0000313" key="3">
    <source>
        <dbReference type="Proteomes" id="UP000248918"/>
    </source>
</evidence>
<sequence length="78" mass="9051">MANLWVRGIDGTLFDTLVREAEANGRSVEDEHRLILEKALQKVYNRQFIRALMSMPNVGEDSDFERVNDRREAPVVFD</sequence>
<comment type="caution">
    <text evidence="2">The sequence shown here is derived from an EMBL/GenBank/DDBJ whole genome shotgun (WGS) entry which is preliminary data.</text>
</comment>
<dbReference type="InterPro" id="IPR053853">
    <property type="entry name" value="FitA-like_RHH"/>
</dbReference>
<protein>
    <recommendedName>
        <fullName evidence="1">Antitoxin FitA-like ribbon-helix-helix domain-containing protein</fullName>
    </recommendedName>
</protein>
<proteinExistence type="predicted"/>
<dbReference type="Gene3D" id="1.10.1220.10">
    <property type="entry name" value="Met repressor-like"/>
    <property type="match status" value="1"/>
</dbReference>
<dbReference type="Proteomes" id="UP000248918">
    <property type="component" value="Unassembled WGS sequence"/>
</dbReference>
<dbReference type="InterPro" id="IPR013321">
    <property type="entry name" value="Arc_rbn_hlx_hlx"/>
</dbReference>
<dbReference type="AlphaFoldDB" id="A0A329CWS2"/>
<dbReference type="EMBL" id="QLTK01000001">
    <property type="protein sequence ID" value="RAS38868.1"/>
    <property type="molecule type" value="Genomic_DNA"/>
</dbReference>
<organism evidence="2 3">
    <name type="scientific">Paraburkholderia bryophila</name>
    <dbReference type="NCBI Taxonomy" id="420952"/>
    <lineage>
        <taxon>Bacteria</taxon>
        <taxon>Pseudomonadati</taxon>
        <taxon>Pseudomonadota</taxon>
        <taxon>Betaproteobacteria</taxon>
        <taxon>Burkholderiales</taxon>
        <taxon>Burkholderiaceae</taxon>
        <taxon>Paraburkholderia</taxon>
    </lineage>
</organism>
<reference evidence="2 3" key="1">
    <citation type="submission" date="2018-06" db="EMBL/GenBank/DDBJ databases">
        <title>Genomic Encyclopedia of Type Strains, Phase III (KMG-III): the genomes of soil and plant-associated and newly described type strains.</title>
        <authorList>
            <person name="Whitman W."/>
        </authorList>
    </citation>
    <scope>NUCLEOTIDE SEQUENCE [LARGE SCALE GENOMIC DNA]</scope>
    <source>
        <strain evidence="2 3">LMG 23644</strain>
    </source>
</reference>
<dbReference type="SUPFAM" id="SSF47598">
    <property type="entry name" value="Ribbon-helix-helix"/>
    <property type="match status" value="1"/>
</dbReference>
<gene>
    <name evidence="2" type="ORF">BX591_101198</name>
</gene>
<evidence type="ECO:0000313" key="2">
    <source>
        <dbReference type="EMBL" id="RAS38868.1"/>
    </source>
</evidence>
<dbReference type="OrthoDB" id="2389872at2"/>
<evidence type="ECO:0000259" key="1">
    <source>
        <dbReference type="Pfam" id="PF22513"/>
    </source>
</evidence>
<feature type="domain" description="Antitoxin FitA-like ribbon-helix-helix" evidence="1">
    <location>
        <begin position="2"/>
        <end position="40"/>
    </location>
</feature>
<accession>A0A329CWS2</accession>
<dbReference type="Pfam" id="PF22513">
    <property type="entry name" value="FitA-like_RHH"/>
    <property type="match status" value="1"/>
</dbReference>
<dbReference type="GO" id="GO:0006355">
    <property type="term" value="P:regulation of DNA-templated transcription"/>
    <property type="evidence" value="ECO:0007669"/>
    <property type="project" value="InterPro"/>
</dbReference>
<dbReference type="InterPro" id="IPR010985">
    <property type="entry name" value="Ribbon_hlx_hlx"/>
</dbReference>
<name>A0A329CWS2_9BURK</name>